<evidence type="ECO:0000259" key="1">
    <source>
        <dbReference type="Pfam" id="PF07971"/>
    </source>
</evidence>
<dbReference type="RefSeq" id="WP_347709971.1">
    <property type="nucleotide sequence ID" value="NZ_JBHUOJ010000008.1"/>
</dbReference>
<dbReference type="EMBL" id="JBHUOJ010000008">
    <property type="protein sequence ID" value="MFD2832394.1"/>
    <property type="molecule type" value="Genomic_DNA"/>
</dbReference>
<dbReference type="Proteomes" id="UP001597438">
    <property type="component" value="Unassembled WGS sequence"/>
</dbReference>
<dbReference type="InterPro" id="IPR050883">
    <property type="entry name" value="PNGase"/>
</dbReference>
<proteinExistence type="predicted"/>
<keyword evidence="2" id="KW-0378">Hydrolase</keyword>
<dbReference type="PANTHER" id="PTHR12143:SF43">
    <property type="entry name" value="PUTATIVE-RELATED"/>
    <property type="match status" value="1"/>
</dbReference>
<reference evidence="3" key="1">
    <citation type="journal article" date="2019" name="Int. J. Syst. Evol. Microbiol.">
        <title>The Global Catalogue of Microorganisms (GCM) 10K type strain sequencing project: providing services to taxonomists for standard genome sequencing and annotation.</title>
        <authorList>
            <consortium name="The Broad Institute Genomics Platform"/>
            <consortium name="The Broad Institute Genome Sequencing Center for Infectious Disease"/>
            <person name="Wu L."/>
            <person name="Ma J."/>
        </authorList>
    </citation>
    <scope>NUCLEOTIDE SEQUENCE [LARGE SCALE GENOMIC DNA]</scope>
    <source>
        <strain evidence="3">KCTC 52925</strain>
    </source>
</reference>
<dbReference type="Pfam" id="PF07971">
    <property type="entry name" value="Glyco_hydro_92"/>
    <property type="match status" value="1"/>
</dbReference>
<dbReference type="InterPro" id="IPR012939">
    <property type="entry name" value="Glyco_hydro_92"/>
</dbReference>
<comment type="caution">
    <text evidence="2">The sequence shown here is derived from an EMBL/GenBank/DDBJ whole genome shotgun (WGS) entry which is preliminary data.</text>
</comment>
<evidence type="ECO:0000313" key="3">
    <source>
        <dbReference type="Proteomes" id="UP001597438"/>
    </source>
</evidence>
<accession>A0ABW5X3K9</accession>
<protein>
    <submittedName>
        <fullName evidence="2">Glycoside hydrolase domain-containing protein</fullName>
    </submittedName>
</protein>
<gene>
    <name evidence="2" type="ORF">ACFSYS_03785</name>
</gene>
<dbReference type="GO" id="GO:0016787">
    <property type="term" value="F:hydrolase activity"/>
    <property type="evidence" value="ECO:0007669"/>
    <property type="project" value="UniProtKB-KW"/>
</dbReference>
<keyword evidence="3" id="KW-1185">Reference proteome</keyword>
<organism evidence="2 3">
    <name type="scientific">Christiangramia antarctica</name>
    <dbReference type="NCBI Taxonomy" id="2058158"/>
    <lineage>
        <taxon>Bacteria</taxon>
        <taxon>Pseudomonadati</taxon>
        <taxon>Bacteroidota</taxon>
        <taxon>Flavobacteriia</taxon>
        <taxon>Flavobacteriales</taxon>
        <taxon>Flavobacteriaceae</taxon>
        <taxon>Christiangramia</taxon>
    </lineage>
</organism>
<evidence type="ECO:0000313" key="2">
    <source>
        <dbReference type="EMBL" id="MFD2832394.1"/>
    </source>
</evidence>
<dbReference type="Gene3D" id="3.30.2080.10">
    <property type="entry name" value="GH92 mannosidase domain"/>
    <property type="match status" value="1"/>
</dbReference>
<sequence>MIKKYSFYPCLCTLFFTSRKKNSENNAKSKIPNHSVKGIVDPFINTGGHARTYQCAGICLGMVQLIPDNGRNGWNWSSDYYSDSIPYRTQYWLHEILKTPYNTTPNGLSGNEDAGQMSAWYVLSSMGLNPFNPVSGEYQIGSPLFEKSTISLKNGKMFSIEVKNVSSENFYIQSASFNGEVYERSYINHGQLENGGTLQLEMGNAPNKEWATGKFNKN</sequence>
<name>A0ABW5X3K9_9FLAO</name>
<feature type="domain" description="Glycosyl hydrolase family 92" evidence="1">
    <location>
        <begin position="86"/>
        <end position="204"/>
    </location>
</feature>
<dbReference type="PANTHER" id="PTHR12143">
    <property type="entry name" value="PEPTIDE N-GLYCANASE PNGASE -RELATED"/>
    <property type="match status" value="1"/>
</dbReference>